<evidence type="ECO:0000313" key="2">
    <source>
        <dbReference type="Proteomes" id="UP000078046"/>
    </source>
</evidence>
<dbReference type="Proteomes" id="UP000078046">
    <property type="component" value="Unassembled WGS sequence"/>
</dbReference>
<comment type="caution">
    <text evidence="1">The sequence shown here is derived from an EMBL/GenBank/DDBJ whole genome shotgun (WGS) entry which is preliminary data.</text>
</comment>
<accession>A0A177B466</accession>
<name>A0A177B466_9BILA</name>
<protein>
    <submittedName>
        <fullName evidence="1">Uncharacterized protein</fullName>
    </submittedName>
</protein>
<reference evidence="1 2" key="1">
    <citation type="submission" date="2016-04" db="EMBL/GenBank/DDBJ databases">
        <title>The genome of Intoshia linei affirms orthonectids as highly simplified spiralians.</title>
        <authorList>
            <person name="Mikhailov K.V."/>
            <person name="Slusarev G.S."/>
            <person name="Nikitin M.A."/>
            <person name="Logacheva M.D."/>
            <person name="Penin A."/>
            <person name="Aleoshin V."/>
            <person name="Panchin Y.V."/>
        </authorList>
    </citation>
    <scope>NUCLEOTIDE SEQUENCE [LARGE SCALE GENOMIC DNA]</scope>
    <source>
        <strain evidence="1">Intl2013</strain>
        <tissue evidence="1">Whole animal</tissue>
    </source>
</reference>
<evidence type="ECO:0000313" key="1">
    <source>
        <dbReference type="EMBL" id="OAF69079.1"/>
    </source>
</evidence>
<dbReference type="AlphaFoldDB" id="A0A177B466"/>
<keyword evidence="2" id="KW-1185">Reference proteome</keyword>
<organism evidence="1 2">
    <name type="scientific">Intoshia linei</name>
    <dbReference type="NCBI Taxonomy" id="1819745"/>
    <lineage>
        <taxon>Eukaryota</taxon>
        <taxon>Metazoa</taxon>
        <taxon>Spiralia</taxon>
        <taxon>Lophotrochozoa</taxon>
        <taxon>Mesozoa</taxon>
        <taxon>Orthonectida</taxon>
        <taxon>Rhopaluridae</taxon>
        <taxon>Intoshia</taxon>
    </lineage>
</organism>
<proteinExistence type="predicted"/>
<gene>
    <name evidence="1" type="ORF">A3Q56_03172</name>
</gene>
<dbReference type="EMBL" id="LWCA01000339">
    <property type="protein sequence ID" value="OAF69079.1"/>
    <property type="molecule type" value="Genomic_DNA"/>
</dbReference>
<sequence>MRTRKMVPSKRENQKYLKIIQTKEKPNSGLLKSFKAVLKRLAMRIKNGKDNCSAYRSEELMSKKRKCIPQLLFVDYSDDYIDHIFLNL</sequence>